<evidence type="ECO:0000313" key="1">
    <source>
        <dbReference type="EMBL" id="OGK23952.1"/>
    </source>
</evidence>
<proteinExistence type="predicted"/>
<dbReference type="Gene3D" id="1.10.10.410">
    <property type="match status" value="1"/>
</dbReference>
<dbReference type="EMBL" id="MFZM01000014">
    <property type="protein sequence ID" value="OGK23952.1"/>
    <property type="molecule type" value="Genomic_DNA"/>
</dbReference>
<dbReference type="InterPro" id="IPR003789">
    <property type="entry name" value="Asn/Gln_tRNA_amidoTrase-B-like"/>
</dbReference>
<dbReference type="SUPFAM" id="SSF89095">
    <property type="entry name" value="GatB/YqeY motif"/>
    <property type="match status" value="1"/>
</dbReference>
<comment type="caution">
    <text evidence="1">The sequence shown here is derived from an EMBL/GenBank/DDBJ whole genome shotgun (WGS) entry which is preliminary data.</text>
</comment>
<name>A0A1F7GZL1_9BACT</name>
<reference evidence="1 2" key="1">
    <citation type="journal article" date="2016" name="Nat. Commun.">
        <title>Thousands of microbial genomes shed light on interconnected biogeochemical processes in an aquifer system.</title>
        <authorList>
            <person name="Anantharaman K."/>
            <person name="Brown C.T."/>
            <person name="Hug L.A."/>
            <person name="Sharon I."/>
            <person name="Castelle C.J."/>
            <person name="Probst A.J."/>
            <person name="Thomas B.C."/>
            <person name="Singh A."/>
            <person name="Wilkins M.J."/>
            <person name="Karaoz U."/>
            <person name="Brodie E.L."/>
            <person name="Williams K.H."/>
            <person name="Hubbard S.S."/>
            <person name="Banfield J.F."/>
        </authorList>
    </citation>
    <scope>NUCLEOTIDE SEQUENCE [LARGE SCALE GENOMIC DNA]</scope>
</reference>
<evidence type="ECO:0000313" key="2">
    <source>
        <dbReference type="Proteomes" id="UP000177159"/>
    </source>
</evidence>
<dbReference type="Proteomes" id="UP000177159">
    <property type="component" value="Unassembled WGS sequence"/>
</dbReference>
<dbReference type="PANTHER" id="PTHR28055">
    <property type="entry name" value="ALTERED INHERITANCE OF MITOCHONDRIA PROTEIN 41, MITOCHONDRIAL"/>
    <property type="match status" value="1"/>
</dbReference>
<organism evidence="1 2">
    <name type="scientific">Candidatus Roizmanbacteria bacterium RIFCSPHIGHO2_02_FULL_37_24</name>
    <dbReference type="NCBI Taxonomy" id="1802037"/>
    <lineage>
        <taxon>Bacteria</taxon>
        <taxon>Candidatus Roizmaniibacteriota</taxon>
    </lineage>
</organism>
<gene>
    <name evidence="1" type="ORF">A3C24_00370</name>
</gene>
<dbReference type="InterPro" id="IPR023168">
    <property type="entry name" value="GatB_Yqey_C_2"/>
</dbReference>
<accession>A0A1F7GZL1</accession>
<dbReference type="Gene3D" id="1.10.1510.10">
    <property type="entry name" value="Uncharacterised protein YqeY/AIM41 PF09424, N-terminal domain"/>
    <property type="match status" value="1"/>
</dbReference>
<dbReference type="GO" id="GO:0016884">
    <property type="term" value="F:carbon-nitrogen ligase activity, with glutamine as amido-N-donor"/>
    <property type="evidence" value="ECO:0007669"/>
    <property type="project" value="InterPro"/>
</dbReference>
<dbReference type="AlphaFoldDB" id="A0A1F7GZL1"/>
<protein>
    <recommendedName>
        <fullName evidence="3">Glutamyl-tRNA amidotransferase</fullName>
    </recommendedName>
</protein>
<sequence>MLKSKIQDDLTASLKAKDQEKVDTLRFFMSELKNLEIEKKGELSDEEVTKLIKKQIKNLSDAVDMFTKGKRDDLVTQNNKQIEILSTYLPPELSDEELTSAIGTIIQENKELYDKNPKAIIGIAMKKLASQADPKRIMDELNKIGN</sequence>
<dbReference type="InterPro" id="IPR019004">
    <property type="entry name" value="YqeY/Aim41"/>
</dbReference>
<dbReference type="InterPro" id="IPR042184">
    <property type="entry name" value="YqeY/Aim41_N"/>
</dbReference>
<evidence type="ECO:0008006" key="3">
    <source>
        <dbReference type="Google" id="ProtNLM"/>
    </source>
</evidence>
<dbReference type="Pfam" id="PF09424">
    <property type="entry name" value="YqeY"/>
    <property type="match status" value="1"/>
</dbReference>
<dbReference type="PANTHER" id="PTHR28055:SF1">
    <property type="entry name" value="ALTERED INHERITANCE OF MITOCHONDRIA PROTEIN 41, MITOCHONDRIAL"/>
    <property type="match status" value="1"/>
</dbReference>